<feature type="region of interest" description="Disordered" evidence="1">
    <location>
        <begin position="1231"/>
        <end position="1302"/>
    </location>
</feature>
<dbReference type="Gene3D" id="3.30.70.1430">
    <property type="entry name" value="Multidrug efflux transporter AcrB pore domain"/>
    <property type="match status" value="2"/>
</dbReference>
<feature type="transmembrane region" description="Helical" evidence="2">
    <location>
        <begin position="42"/>
        <end position="60"/>
    </location>
</feature>
<feature type="region of interest" description="Disordered" evidence="1">
    <location>
        <begin position="1"/>
        <end position="24"/>
    </location>
</feature>
<feature type="transmembrane region" description="Helical" evidence="2">
    <location>
        <begin position="1053"/>
        <end position="1073"/>
    </location>
</feature>
<keyword evidence="2" id="KW-1133">Transmembrane helix</keyword>
<feature type="transmembrane region" description="Helical" evidence="2">
    <location>
        <begin position="952"/>
        <end position="972"/>
    </location>
</feature>
<dbReference type="SUPFAM" id="SSF82714">
    <property type="entry name" value="Multidrug efflux transporter AcrB TolC docking domain, DN and DC subdomains"/>
    <property type="match status" value="2"/>
</dbReference>
<dbReference type="SUPFAM" id="SSF82693">
    <property type="entry name" value="Multidrug efflux transporter AcrB pore domain, PN1, PN2, PC1 and PC2 subdomains"/>
    <property type="match status" value="3"/>
</dbReference>
<feature type="transmembrane region" description="Helical" evidence="2">
    <location>
        <begin position="581"/>
        <end position="600"/>
    </location>
</feature>
<dbReference type="PANTHER" id="PTHR32063:SF16">
    <property type="entry name" value="CATION EFFLUX SYSTEM (ACRB_ACRD_ACRF FAMILY)"/>
    <property type="match status" value="1"/>
</dbReference>
<dbReference type="PANTHER" id="PTHR32063">
    <property type="match status" value="1"/>
</dbReference>
<dbReference type="Pfam" id="PF00873">
    <property type="entry name" value="ACR_tran"/>
    <property type="match status" value="2"/>
</dbReference>
<dbReference type="SUPFAM" id="SSF82866">
    <property type="entry name" value="Multidrug efflux transporter AcrB transmembrane domain"/>
    <property type="match status" value="2"/>
</dbReference>
<dbReference type="RefSeq" id="WP_101539083.1">
    <property type="nucleotide sequence ID" value="NZ_CP012373.2"/>
</dbReference>
<feature type="transmembrane region" description="Helical" evidence="2">
    <location>
        <begin position="386"/>
        <end position="405"/>
    </location>
</feature>
<feature type="transmembrane region" description="Helical" evidence="2">
    <location>
        <begin position="488"/>
        <end position="508"/>
    </location>
</feature>
<evidence type="ECO:0000256" key="2">
    <source>
        <dbReference type="SAM" id="Phobius"/>
    </source>
</evidence>
<feature type="compositionally biased region" description="Basic and acidic residues" evidence="1">
    <location>
        <begin position="1288"/>
        <end position="1302"/>
    </location>
</feature>
<dbReference type="PRINTS" id="PR00702">
    <property type="entry name" value="ACRIFLAVINRP"/>
</dbReference>
<dbReference type="EMBL" id="CP018889">
    <property type="protein sequence ID" value="AUI70473.2"/>
    <property type="molecule type" value="Genomic_DNA"/>
</dbReference>
<dbReference type="InterPro" id="IPR001036">
    <property type="entry name" value="Acrflvin-R"/>
</dbReference>
<feature type="transmembrane region" description="Helical" evidence="2">
    <location>
        <begin position="515"/>
        <end position="538"/>
    </location>
</feature>
<feature type="compositionally biased region" description="Polar residues" evidence="1">
    <location>
        <begin position="1243"/>
        <end position="1266"/>
    </location>
</feature>
<dbReference type="Gene3D" id="1.20.1640.10">
    <property type="entry name" value="Multidrug efflux transporter AcrB transmembrane domain"/>
    <property type="match status" value="2"/>
</dbReference>
<name>A0A2N9YJ19_9GAMM</name>
<dbReference type="Gene3D" id="3.30.70.1440">
    <property type="entry name" value="Multidrug efflux transporter AcrB pore domain"/>
    <property type="match status" value="1"/>
</dbReference>
<feature type="transmembrane region" description="Helical" evidence="2">
    <location>
        <begin position="1138"/>
        <end position="1164"/>
    </location>
</feature>
<evidence type="ECO:0000313" key="3">
    <source>
        <dbReference type="EMBL" id="AUI70473.2"/>
    </source>
</evidence>
<feature type="transmembrane region" description="Helical" evidence="2">
    <location>
        <begin position="978"/>
        <end position="998"/>
    </location>
</feature>
<protein>
    <submittedName>
        <fullName evidence="3">AcrB/AcrD/AcrF family protein</fullName>
    </submittedName>
</protein>
<reference evidence="4" key="1">
    <citation type="submission" date="2016-12" db="EMBL/GenBank/DDBJ databases">
        <title>Complete Genome Sequence of Beggiatoa leptomitiformis D-401.</title>
        <authorList>
            <person name="Fomenkov A."/>
            <person name="Vincze T."/>
            <person name="Grabovich M."/>
            <person name="Anton B.P."/>
            <person name="Dubinina G."/>
            <person name="Orlova M."/>
            <person name="Belousova E."/>
            <person name="Roberts R.J."/>
        </authorList>
    </citation>
    <scope>NUCLEOTIDE SEQUENCE [LARGE SCALE GENOMIC DNA]</scope>
    <source>
        <strain evidence="4">D-401</strain>
    </source>
</reference>
<keyword evidence="4" id="KW-1185">Reference proteome</keyword>
<dbReference type="OrthoDB" id="5613295at2"/>
<dbReference type="Gene3D" id="3.30.70.1320">
    <property type="entry name" value="Multidrug efflux transporter AcrB pore domain like"/>
    <property type="match status" value="1"/>
</dbReference>
<keyword evidence="2" id="KW-0472">Membrane</keyword>
<keyword evidence="2" id="KW-0812">Transmembrane</keyword>
<dbReference type="InterPro" id="IPR027463">
    <property type="entry name" value="AcrB_DN_DC_subdom"/>
</dbReference>
<dbReference type="Gene3D" id="3.30.2090.10">
    <property type="entry name" value="Multidrug efflux transporter AcrB TolC docking domain, DN and DC subdomains"/>
    <property type="match status" value="2"/>
</dbReference>
<evidence type="ECO:0000313" key="4">
    <source>
        <dbReference type="Proteomes" id="UP000234271"/>
    </source>
</evidence>
<dbReference type="STRING" id="288004.AL038_05375"/>
<organism evidence="3 4">
    <name type="scientific">Beggiatoa leptomitoformis</name>
    <dbReference type="NCBI Taxonomy" id="288004"/>
    <lineage>
        <taxon>Bacteria</taxon>
        <taxon>Pseudomonadati</taxon>
        <taxon>Pseudomonadota</taxon>
        <taxon>Gammaproteobacteria</taxon>
        <taxon>Thiotrichales</taxon>
        <taxon>Thiotrichaceae</taxon>
        <taxon>Beggiatoa</taxon>
    </lineage>
</organism>
<sequence length="1302" mass="143566">MAMTEHNSQQPSPDSPQLSATAPKPHLGIAGQMAHAFIESPLSPLLFIAMFFMGLLGIFFTPRQEDPQISVPMVDIFIQYNGASAEQVASLAIDPLQRIMSEIPGVKHVYSMSDHGQGVVTIEFDVGEKMENSVFKVHDKLQSNMEKMPPGVSPPLVKPKGIDDVPVVALTLWSEAVDDGVLRTLALDVMQNLKEIPNTGQSFVVGGRAEQVRVEVIPERLSGFSISLEQVANTIQTANSQTQAGHIETENGFFTVYTGSFLRNAEDVARLVVGTHLDVPVYVRDIATVTQEPAEPQQMVNFFSGKAYNYMTASSAANTPRTVPNIDGASAVTIAIAKKINTNGVSVANAVLAQIDRLKGQLIPDNVHVEVTRNYGKTANDKVNSLIIKLFIATGAVTILVLVWLGFRPAIVVTLVIPVVILITVFSAWILGFTIDRVSLFALIFSIGILVDDAIVVVENIYRRWLLEESTSNEIAVDAVREVGNPTILATFTVVAALLPMGFVSGMMGPYMAPIPALGSVAMLFSLFAAFVFTPWLARWLKPSMQALQKAEQVEHRFNERMNRLFKATIPPLYQERWKGWTFLGSLLLLFGLACSLFYYQWVEVKMLPLDNKPEFSVFIDMPEGTALPDTINMSYAMAEKIREIPEVVSLVTYTGTSQPFDFNGMVRHYYLRNRPWQADIHIQLQDKKDRHRSSHEIATETRRLLKELVKNSAIHFTVVEMPPGPPVLQTIVAEVYAPDDATRHAIAQKLTDTFMQTKIVDDVDNYMATPYSIWRFVVDIEKAVRRGISVDTINRNLTMALGEYKVGDIKVGTVLEPTYIILQVPLAMRSQLTRLYDLPIPSQTGNTIPLAELGRFVKEEQEPLIFQKDLRRIEYVVGDSVGIYDAKNNKYQLTAPIYGMFEIESLLKDYQTPDKVALTGGYYFGAPPADGRSAFEWTGEWTVTYETFRDMGLAFCVAMILIYILVVWQFGNFIVPAIIMAPIPLTLLGIIPGHWLLDAKFTATSMIGWIALAGIIVRNSILLVDYTIHEVQKGTPLQDAVILACKTRTRPIMITALALVAGSFVILFDPIFQGMAISLLFGVMVSTILSLIVIPLGCLSIGATRLCSGSGGVCQTAMLPPSTPETDKLSTAYRQPLWLVIWAWMMNILIMAFYIVRAIVIMLTMAVQALKAKFSPPTPPAPLPTAGEAIAPVVETNTSVATKPATTESSDDNQPIITAEISTPVVEIAQPTPKETPPSAIEPNNNPQDDQVNITKAETPITPSTGEIPPTNKLSKTRKATRRGIRLKTDLPQKPKDSEES</sequence>
<evidence type="ECO:0000256" key="1">
    <source>
        <dbReference type="SAM" id="MobiDB-lite"/>
    </source>
</evidence>
<feature type="transmembrane region" description="Helical" evidence="2">
    <location>
        <begin position="438"/>
        <end position="458"/>
    </location>
</feature>
<gene>
    <name evidence="3" type="ORF">BLE401_00610</name>
</gene>
<feature type="compositionally biased region" description="Low complexity" evidence="1">
    <location>
        <begin position="8"/>
        <end position="17"/>
    </location>
</feature>
<dbReference type="GO" id="GO:0005886">
    <property type="term" value="C:plasma membrane"/>
    <property type="evidence" value="ECO:0007669"/>
    <property type="project" value="TreeGrafter"/>
</dbReference>
<accession>A0A2N9YJ19</accession>
<feature type="transmembrane region" description="Helical" evidence="2">
    <location>
        <begin position="1080"/>
        <end position="1104"/>
    </location>
</feature>
<feature type="transmembrane region" description="Helical" evidence="2">
    <location>
        <begin position="411"/>
        <end position="431"/>
    </location>
</feature>
<proteinExistence type="predicted"/>
<dbReference type="GO" id="GO:0042910">
    <property type="term" value="F:xenobiotic transmembrane transporter activity"/>
    <property type="evidence" value="ECO:0007669"/>
    <property type="project" value="TreeGrafter"/>
</dbReference>
<feature type="compositionally biased region" description="Basic residues" evidence="1">
    <location>
        <begin position="1276"/>
        <end position="1287"/>
    </location>
</feature>
<dbReference type="Proteomes" id="UP000234271">
    <property type="component" value="Chromosome"/>
</dbReference>